<keyword evidence="4" id="KW-1185">Reference proteome</keyword>
<reference evidence="4" key="1">
    <citation type="journal article" date="2019" name="Int. J. Syst. Evol. Microbiol.">
        <title>The Global Catalogue of Microorganisms (GCM) 10K type strain sequencing project: providing services to taxonomists for standard genome sequencing and annotation.</title>
        <authorList>
            <consortium name="The Broad Institute Genomics Platform"/>
            <consortium name="The Broad Institute Genome Sequencing Center for Infectious Disease"/>
            <person name="Wu L."/>
            <person name="Ma J."/>
        </authorList>
    </citation>
    <scope>NUCLEOTIDE SEQUENCE [LARGE SCALE GENOMIC DNA]</scope>
    <source>
        <strain evidence="4">JCM 18123</strain>
    </source>
</reference>
<evidence type="ECO:0000313" key="4">
    <source>
        <dbReference type="Proteomes" id="UP001499993"/>
    </source>
</evidence>
<keyword evidence="2" id="KW-0472">Membrane</keyword>
<name>A0ABP9GZ37_9ACTN</name>
<keyword evidence="2" id="KW-0812">Transmembrane</keyword>
<dbReference type="EMBL" id="BAABIK010000048">
    <property type="protein sequence ID" value="GAA4957627.1"/>
    <property type="molecule type" value="Genomic_DNA"/>
</dbReference>
<accession>A0ABP9GZ37</accession>
<feature type="region of interest" description="Disordered" evidence="1">
    <location>
        <begin position="154"/>
        <end position="205"/>
    </location>
</feature>
<keyword evidence="2" id="KW-1133">Transmembrane helix</keyword>
<evidence type="ECO:0000256" key="2">
    <source>
        <dbReference type="SAM" id="Phobius"/>
    </source>
</evidence>
<feature type="compositionally biased region" description="Basic and acidic residues" evidence="1">
    <location>
        <begin position="154"/>
        <end position="186"/>
    </location>
</feature>
<organism evidence="3 4">
    <name type="scientific">Streptomonospora halophila</name>
    <dbReference type="NCBI Taxonomy" id="427369"/>
    <lineage>
        <taxon>Bacteria</taxon>
        <taxon>Bacillati</taxon>
        <taxon>Actinomycetota</taxon>
        <taxon>Actinomycetes</taxon>
        <taxon>Streptosporangiales</taxon>
        <taxon>Nocardiopsidaceae</taxon>
        <taxon>Streptomonospora</taxon>
    </lineage>
</organism>
<evidence type="ECO:0000313" key="3">
    <source>
        <dbReference type="EMBL" id="GAA4957627.1"/>
    </source>
</evidence>
<comment type="caution">
    <text evidence="3">The sequence shown here is derived from an EMBL/GenBank/DDBJ whole genome shotgun (WGS) entry which is preliminary data.</text>
</comment>
<feature type="transmembrane region" description="Helical" evidence="2">
    <location>
        <begin position="113"/>
        <end position="130"/>
    </location>
</feature>
<gene>
    <name evidence="3" type="ORF">GCM10023224_49440</name>
</gene>
<protein>
    <submittedName>
        <fullName evidence="3">Uncharacterized protein</fullName>
    </submittedName>
</protein>
<proteinExistence type="predicted"/>
<dbReference type="Proteomes" id="UP001499993">
    <property type="component" value="Unassembled WGS sequence"/>
</dbReference>
<evidence type="ECO:0000256" key="1">
    <source>
        <dbReference type="SAM" id="MobiDB-lite"/>
    </source>
</evidence>
<sequence length="205" mass="22335">MEKEVTVPRTLKRQKGGFETEAAMARLQQLAREQSDRFGPYADQARQTAAERLYQARGWTAPRLETAAHRVEDTVAPRVADLLSYAAGRVEPRKAKRSGILARRGGRRVPRTLFIAGAAVAGAAAVYGVVRLRQAAQDARWQENLDQAREQVRETRDQLAAKAKSAKEKVAGTGAELKEDAQEAKDTTASGAKQAASDLNGRVTP</sequence>